<dbReference type="SUPFAM" id="SSF48452">
    <property type="entry name" value="TPR-like"/>
    <property type="match status" value="1"/>
</dbReference>
<dbReference type="PROSITE" id="PS50005">
    <property type="entry name" value="TPR"/>
    <property type="match status" value="1"/>
</dbReference>
<feature type="repeat" description="TPR" evidence="1">
    <location>
        <begin position="208"/>
        <end position="241"/>
    </location>
</feature>
<accession>A0ABQ8URR5</accession>
<proteinExistence type="predicted"/>
<dbReference type="EMBL" id="JAPMOS010000015">
    <property type="protein sequence ID" value="KAJ4460054.1"/>
    <property type="molecule type" value="Genomic_DNA"/>
</dbReference>
<dbReference type="InterPro" id="IPR032076">
    <property type="entry name" value="TTC5_OB"/>
</dbReference>
<comment type="caution">
    <text evidence="3">The sequence shown here is derived from an EMBL/GenBank/DDBJ whole genome shotgun (WGS) entry which is preliminary data.</text>
</comment>
<dbReference type="SMART" id="SM00028">
    <property type="entry name" value="TPR"/>
    <property type="match status" value="2"/>
</dbReference>
<dbReference type="InterPro" id="IPR019734">
    <property type="entry name" value="TPR_rpt"/>
</dbReference>
<evidence type="ECO:0000256" key="1">
    <source>
        <dbReference type="PROSITE-ProRule" id="PRU00339"/>
    </source>
</evidence>
<dbReference type="Pfam" id="PF13181">
    <property type="entry name" value="TPR_8"/>
    <property type="match status" value="1"/>
</dbReference>
<protein>
    <submittedName>
        <fullName evidence="3">Tetratricopeptide repeat protein 5</fullName>
    </submittedName>
</protein>
<sequence length="398" mass="43332">MSSSGTCEIRHFCNIRDIVSFHFPSYRFKNLIKMERGQQLLTEAAALAQGDNYVPEVEALLQKAVKSVPDLPDAWTALGHCLWKKGEIPAAKSCFETAIQKCVEGHTGNKKEALRALSVTLRHFEKDSPNAPAHISESIDKAKEAVMLDVSDCHSWYWLGAAYLARFFSGTPQAEDLRNALKAYKSAERNATAPVPGATPSPTSSSLLDLYINRGTVYRFLMNFDLALADYQHALRIEPNCAEAQNFLEQLREVVTQIQASLSKKPQYLSAKQWTTKIASFPAGSQAADALLPGANPAVRLGCIVMQSISSPTAVPQLLLCADRNRAPLLCALYNMTADAIPSGAVLDVADPLLQMVPIGDGKSVRCVRCENIDKVHVNGLPVPVGHRAIPVCTTTTS</sequence>
<gene>
    <name evidence="3" type="ORF">PAPYR_3771</name>
</gene>
<dbReference type="Pfam" id="PF00515">
    <property type="entry name" value="TPR_1"/>
    <property type="match status" value="1"/>
</dbReference>
<dbReference type="Gene3D" id="1.25.40.10">
    <property type="entry name" value="Tetratricopeptide repeat domain"/>
    <property type="match status" value="1"/>
</dbReference>
<reference evidence="3" key="1">
    <citation type="journal article" date="2022" name="bioRxiv">
        <title>Genomics of Preaxostyla Flagellates Illuminates Evolutionary Transitions and the Path Towards Mitochondrial Loss.</title>
        <authorList>
            <person name="Novak L.V.F."/>
            <person name="Treitli S.C."/>
            <person name="Pyrih J."/>
            <person name="Halakuc P."/>
            <person name="Pipaliya S.V."/>
            <person name="Vacek V."/>
            <person name="Brzon O."/>
            <person name="Soukal P."/>
            <person name="Eme L."/>
            <person name="Dacks J.B."/>
            <person name="Karnkowska A."/>
            <person name="Elias M."/>
            <person name="Hampl V."/>
        </authorList>
    </citation>
    <scope>NUCLEOTIDE SEQUENCE</scope>
    <source>
        <strain evidence="3">RCP-MX</strain>
    </source>
</reference>
<keyword evidence="1" id="KW-0802">TPR repeat</keyword>
<evidence type="ECO:0000313" key="4">
    <source>
        <dbReference type="Proteomes" id="UP001141327"/>
    </source>
</evidence>
<dbReference type="InterPro" id="IPR011990">
    <property type="entry name" value="TPR-like_helical_dom_sf"/>
</dbReference>
<evidence type="ECO:0000259" key="2">
    <source>
        <dbReference type="Pfam" id="PF16669"/>
    </source>
</evidence>
<evidence type="ECO:0000313" key="3">
    <source>
        <dbReference type="EMBL" id="KAJ4460054.1"/>
    </source>
</evidence>
<dbReference type="Pfam" id="PF16669">
    <property type="entry name" value="TTC5_OB"/>
    <property type="match status" value="1"/>
</dbReference>
<dbReference type="Proteomes" id="UP001141327">
    <property type="component" value="Unassembled WGS sequence"/>
</dbReference>
<keyword evidence="4" id="KW-1185">Reference proteome</keyword>
<feature type="domain" description="Tetratricopeptide repeat protein 5 OB fold" evidence="2">
    <location>
        <begin position="290"/>
        <end position="385"/>
    </location>
</feature>
<organism evidence="3 4">
    <name type="scientific">Paratrimastix pyriformis</name>
    <dbReference type="NCBI Taxonomy" id="342808"/>
    <lineage>
        <taxon>Eukaryota</taxon>
        <taxon>Metamonada</taxon>
        <taxon>Preaxostyla</taxon>
        <taxon>Paratrimastigidae</taxon>
        <taxon>Paratrimastix</taxon>
    </lineage>
</organism>
<name>A0ABQ8URR5_9EUKA</name>